<dbReference type="EMBL" id="JACALR010000005">
    <property type="protein sequence ID" value="MDM1551837.1"/>
    <property type="molecule type" value="Genomic_DNA"/>
</dbReference>
<reference evidence="1" key="1">
    <citation type="submission" date="2020-06" db="EMBL/GenBank/DDBJ databases">
        <authorList>
            <person name="Dong N."/>
        </authorList>
    </citation>
    <scope>NUCLEOTIDE SEQUENCE</scope>
    <source>
        <strain evidence="1">210</strain>
    </source>
</reference>
<evidence type="ECO:0000313" key="1">
    <source>
        <dbReference type="EMBL" id="MDM1551837.1"/>
    </source>
</evidence>
<dbReference type="AlphaFoldDB" id="A0AAW7DLN3"/>
<comment type="caution">
    <text evidence="1">The sequence shown here is derived from an EMBL/GenBank/DDBJ whole genome shotgun (WGS) entry which is preliminary data.</text>
</comment>
<accession>A0AAW7DLN3</accession>
<evidence type="ECO:0000313" key="2">
    <source>
        <dbReference type="Proteomes" id="UP001173578"/>
    </source>
</evidence>
<reference evidence="1" key="2">
    <citation type="journal article" date="2022" name="Sci. Total Environ.">
        <title>Prevalence, transmission, and molecular epidemiology of tet(X)-positive bacteria among humans, animals, and environmental niches in China: An epidemiological, and genomic-based study.</title>
        <authorList>
            <person name="Dong N."/>
            <person name="Zeng Y."/>
            <person name="Cai C."/>
            <person name="Sun C."/>
            <person name="Lu J."/>
            <person name="Liu C."/>
            <person name="Zhou H."/>
            <person name="Sun Q."/>
            <person name="Shu L."/>
            <person name="Wang H."/>
            <person name="Wang Y."/>
            <person name="Wang S."/>
            <person name="Wu C."/>
            <person name="Chan E.W."/>
            <person name="Chen G."/>
            <person name="Shen Z."/>
            <person name="Chen S."/>
            <person name="Zhang R."/>
        </authorList>
    </citation>
    <scope>NUCLEOTIDE SEQUENCE</scope>
    <source>
        <strain evidence="1">210</strain>
    </source>
</reference>
<organism evidence="1 2">
    <name type="scientific">Empedobacter falsenii</name>
    <dbReference type="NCBI Taxonomy" id="343874"/>
    <lineage>
        <taxon>Bacteria</taxon>
        <taxon>Pseudomonadati</taxon>
        <taxon>Bacteroidota</taxon>
        <taxon>Flavobacteriia</taxon>
        <taxon>Flavobacteriales</taxon>
        <taxon>Weeksellaceae</taxon>
        <taxon>Empedobacter</taxon>
    </lineage>
</organism>
<sequence length="91" mass="10709">MTTAKEIIKKYKIKTELEKSFSDLLNSNSCEDLNINNKEISINTDNINYNKTTLNFHVFKTPILEKNNEVGYYALEYDSKFQLIDNYFVIN</sequence>
<gene>
    <name evidence="1" type="ORF">HX095_11490</name>
</gene>
<dbReference type="RefSeq" id="WP_286486365.1">
    <property type="nucleotide sequence ID" value="NZ_JACALR010000005.1"/>
</dbReference>
<proteinExistence type="predicted"/>
<dbReference type="Proteomes" id="UP001173578">
    <property type="component" value="Unassembled WGS sequence"/>
</dbReference>
<name>A0AAW7DLN3_9FLAO</name>
<protein>
    <submittedName>
        <fullName evidence="1">Uncharacterized protein</fullName>
    </submittedName>
</protein>